<keyword evidence="1" id="KW-1133">Transmembrane helix</keyword>
<keyword evidence="3" id="KW-1185">Reference proteome</keyword>
<protein>
    <submittedName>
        <fullName evidence="2">Uncharacterized protein</fullName>
    </submittedName>
</protein>
<organism evidence="2 3">
    <name type="scientific">Glossina palpalis gambiensis</name>
    <dbReference type="NCBI Taxonomy" id="67801"/>
    <lineage>
        <taxon>Eukaryota</taxon>
        <taxon>Metazoa</taxon>
        <taxon>Ecdysozoa</taxon>
        <taxon>Arthropoda</taxon>
        <taxon>Hexapoda</taxon>
        <taxon>Insecta</taxon>
        <taxon>Pterygota</taxon>
        <taxon>Neoptera</taxon>
        <taxon>Endopterygota</taxon>
        <taxon>Diptera</taxon>
        <taxon>Brachycera</taxon>
        <taxon>Muscomorpha</taxon>
        <taxon>Hippoboscoidea</taxon>
        <taxon>Glossinidae</taxon>
        <taxon>Glossina</taxon>
    </lineage>
</organism>
<dbReference type="VEuPathDB" id="VectorBase:GPPI002030"/>
<dbReference type="AlphaFoldDB" id="A0A1B0AMN6"/>
<reference evidence="3" key="1">
    <citation type="submission" date="2015-01" db="EMBL/GenBank/DDBJ databases">
        <authorList>
            <person name="Aksoy S."/>
            <person name="Warren W."/>
            <person name="Wilson R.K."/>
        </authorList>
    </citation>
    <scope>NUCLEOTIDE SEQUENCE [LARGE SCALE GENOMIC DNA]</scope>
    <source>
        <strain evidence="3">IAEA</strain>
    </source>
</reference>
<dbReference type="Proteomes" id="UP000092460">
    <property type="component" value="Unassembled WGS sequence"/>
</dbReference>
<proteinExistence type="predicted"/>
<evidence type="ECO:0000313" key="2">
    <source>
        <dbReference type="EnsemblMetazoa" id="GPPI002030-PA"/>
    </source>
</evidence>
<keyword evidence="1" id="KW-0812">Transmembrane</keyword>
<name>A0A1B0AMN6_9MUSC</name>
<reference evidence="2" key="2">
    <citation type="submission" date="2020-05" db="UniProtKB">
        <authorList>
            <consortium name="EnsemblMetazoa"/>
        </authorList>
    </citation>
    <scope>IDENTIFICATION</scope>
    <source>
        <strain evidence="2">IAEA</strain>
    </source>
</reference>
<dbReference type="EMBL" id="JXJN01000511">
    <property type="status" value="NOT_ANNOTATED_CDS"/>
    <property type="molecule type" value="Genomic_DNA"/>
</dbReference>
<sequence>MKYRITQQKYPPLVRISFVISIVTSHLYIYFSQFTCAQFFLTRELEICLYIVIKQPDQPVLLFLRWHVQGVRNFAITLYNITIAAHKRHKVMVADR</sequence>
<feature type="transmembrane region" description="Helical" evidence="1">
    <location>
        <begin position="12"/>
        <end position="31"/>
    </location>
</feature>
<evidence type="ECO:0000256" key="1">
    <source>
        <dbReference type="SAM" id="Phobius"/>
    </source>
</evidence>
<accession>A0A1B0AMN6</accession>
<keyword evidence="1" id="KW-0472">Membrane</keyword>
<dbReference type="EnsemblMetazoa" id="GPPI002030-RA">
    <property type="protein sequence ID" value="GPPI002030-PA"/>
    <property type="gene ID" value="GPPI002030"/>
</dbReference>
<evidence type="ECO:0000313" key="3">
    <source>
        <dbReference type="Proteomes" id="UP000092460"/>
    </source>
</evidence>